<keyword evidence="1" id="KW-0472">Membrane</keyword>
<organism evidence="3 4">
    <name type="scientific">Exidia glandulosa HHB12029</name>
    <dbReference type="NCBI Taxonomy" id="1314781"/>
    <lineage>
        <taxon>Eukaryota</taxon>
        <taxon>Fungi</taxon>
        <taxon>Dikarya</taxon>
        <taxon>Basidiomycota</taxon>
        <taxon>Agaricomycotina</taxon>
        <taxon>Agaricomycetes</taxon>
        <taxon>Auriculariales</taxon>
        <taxon>Exidiaceae</taxon>
        <taxon>Exidia</taxon>
    </lineage>
</organism>
<keyword evidence="1" id="KW-1133">Transmembrane helix</keyword>
<dbReference type="AlphaFoldDB" id="A0A165DBB1"/>
<evidence type="ECO:0000256" key="1">
    <source>
        <dbReference type="SAM" id="Phobius"/>
    </source>
</evidence>
<feature type="domain" description="DUF6534" evidence="2">
    <location>
        <begin position="107"/>
        <end position="186"/>
    </location>
</feature>
<feature type="transmembrane region" description="Helical" evidence="1">
    <location>
        <begin position="160"/>
        <end position="181"/>
    </location>
</feature>
<feature type="transmembrane region" description="Helical" evidence="1">
    <location>
        <begin position="128"/>
        <end position="148"/>
    </location>
</feature>
<sequence length="237" mass="25490">MTSMRDTHSASTGPSVNGWRCSLLVYVRCRRGTTSVTSVKTPSSSSLSTSGVTHQYLTSHVTQVAFVYWADTVHSLLLVLAVYEYLVVRFGNYASLESMAPTSSSSVLIAGIAAFAVQRSASTGSDMLVDKIVAFTVGSGLLTSIVAVVETITYLTMDNYIFMTLYSITAKLFANSLLASLNERSHMRRHLGTSGWATQQSRPVSTGLRFDSPGDVCATLELTPPDLKSVHSVKASL</sequence>
<dbReference type="InParanoid" id="A0A165DBB1"/>
<name>A0A165DBB1_EXIGL</name>
<dbReference type="PANTHER" id="PTHR40465">
    <property type="entry name" value="CHROMOSOME 1, WHOLE GENOME SHOTGUN SEQUENCE"/>
    <property type="match status" value="1"/>
</dbReference>
<evidence type="ECO:0000259" key="2">
    <source>
        <dbReference type="Pfam" id="PF20152"/>
    </source>
</evidence>
<dbReference type="PANTHER" id="PTHR40465:SF1">
    <property type="entry name" value="DUF6534 DOMAIN-CONTAINING PROTEIN"/>
    <property type="match status" value="1"/>
</dbReference>
<dbReference type="OrthoDB" id="2535105at2759"/>
<evidence type="ECO:0000313" key="3">
    <source>
        <dbReference type="EMBL" id="KZV84153.1"/>
    </source>
</evidence>
<gene>
    <name evidence="3" type="ORF">EXIGLDRAFT_776849</name>
</gene>
<keyword evidence="4" id="KW-1185">Reference proteome</keyword>
<protein>
    <recommendedName>
        <fullName evidence="2">DUF6534 domain-containing protein</fullName>
    </recommendedName>
</protein>
<reference evidence="3 4" key="1">
    <citation type="journal article" date="2016" name="Mol. Biol. Evol.">
        <title>Comparative Genomics of Early-Diverging Mushroom-Forming Fungi Provides Insights into the Origins of Lignocellulose Decay Capabilities.</title>
        <authorList>
            <person name="Nagy L.G."/>
            <person name="Riley R."/>
            <person name="Tritt A."/>
            <person name="Adam C."/>
            <person name="Daum C."/>
            <person name="Floudas D."/>
            <person name="Sun H."/>
            <person name="Yadav J.S."/>
            <person name="Pangilinan J."/>
            <person name="Larsson K.H."/>
            <person name="Matsuura K."/>
            <person name="Barry K."/>
            <person name="Labutti K."/>
            <person name="Kuo R."/>
            <person name="Ohm R.A."/>
            <person name="Bhattacharya S.S."/>
            <person name="Shirouzu T."/>
            <person name="Yoshinaga Y."/>
            <person name="Martin F.M."/>
            <person name="Grigoriev I.V."/>
            <person name="Hibbett D.S."/>
        </authorList>
    </citation>
    <scope>NUCLEOTIDE SEQUENCE [LARGE SCALE GENOMIC DNA]</scope>
    <source>
        <strain evidence="3 4">HHB12029</strain>
    </source>
</reference>
<evidence type="ECO:0000313" key="4">
    <source>
        <dbReference type="Proteomes" id="UP000077266"/>
    </source>
</evidence>
<dbReference type="EMBL" id="KV426238">
    <property type="protein sequence ID" value="KZV84153.1"/>
    <property type="molecule type" value="Genomic_DNA"/>
</dbReference>
<feature type="transmembrane region" description="Helical" evidence="1">
    <location>
        <begin position="66"/>
        <end position="86"/>
    </location>
</feature>
<proteinExistence type="predicted"/>
<keyword evidence="1" id="KW-0812">Transmembrane</keyword>
<dbReference type="Pfam" id="PF20152">
    <property type="entry name" value="DUF6534"/>
    <property type="match status" value="1"/>
</dbReference>
<dbReference type="InterPro" id="IPR045339">
    <property type="entry name" value="DUF6534"/>
</dbReference>
<feature type="transmembrane region" description="Helical" evidence="1">
    <location>
        <begin position="98"/>
        <end position="116"/>
    </location>
</feature>
<accession>A0A165DBB1</accession>
<dbReference type="Proteomes" id="UP000077266">
    <property type="component" value="Unassembled WGS sequence"/>
</dbReference>